<gene>
    <name evidence="1" type="ORF">UFOVP1655_24</name>
</gene>
<evidence type="ECO:0000313" key="1">
    <source>
        <dbReference type="EMBL" id="CAB4222016.1"/>
    </source>
</evidence>
<protein>
    <submittedName>
        <fullName evidence="1">Phage late-transcription coactivator</fullName>
    </submittedName>
</protein>
<sequence>MPSEDEILVFTRMIEKTSLESKIDLLDSICFHCEAEAIEFEVAASLLSQSVKDKIREQAEAMNLIKKESRLPI</sequence>
<organism evidence="1">
    <name type="scientific">uncultured Caudovirales phage</name>
    <dbReference type="NCBI Taxonomy" id="2100421"/>
    <lineage>
        <taxon>Viruses</taxon>
        <taxon>Duplodnaviria</taxon>
        <taxon>Heunggongvirae</taxon>
        <taxon>Uroviricota</taxon>
        <taxon>Caudoviricetes</taxon>
        <taxon>Peduoviridae</taxon>
        <taxon>Maltschvirus</taxon>
        <taxon>Maltschvirus maltsch</taxon>
    </lineage>
</organism>
<reference evidence="1" key="1">
    <citation type="submission" date="2020-05" db="EMBL/GenBank/DDBJ databases">
        <authorList>
            <person name="Chiriac C."/>
            <person name="Salcher M."/>
            <person name="Ghai R."/>
            <person name="Kavagutti S V."/>
        </authorList>
    </citation>
    <scope>NUCLEOTIDE SEQUENCE</scope>
</reference>
<proteinExistence type="predicted"/>
<dbReference type="InterPro" id="IPR042071">
    <property type="entry name" value="Trans_coact_sf"/>
</dbReference>
<dbReference type="EMBL" id="LR797523">
    <property type="protein sequence ID" value="CAB4222016.1"/>
    <property type="molecule type" value="Genomic_DNA"/>
</dbReference>
<dbReference type="Gene3D" id="1.10.10.2850">
    <property type="entry name" value="Phage late-transcription coactivator-like"/>
    <property type="match status" value="1"/>
</dbReference>
<dbReference type="InterPro" id="IPR031836">
    <property type="entry name" value="Trans_coact"/>
</dbReference>
<accession>A0A6J5T440</accession>
<dbReference type="Pfam" id="PF16805">
    <property type="entry name" value="Trans_coact"/>
    <property type="match status" value="1"/>
</dbReference>
<name>A0A6J5T440_9CAUD</name>